<feature type="region of interest" description="Disordered" evidence="1">
    <location>
        <begin position="1"/>
        <end position="25"/>
    </location>
</feature>
<dbReference type="PANTHER" id="PTHR47018">
    <property type="entry name" value="CXC DOMAIN-CONTAINING PROTEIN-RELATED"/>
    <property type="match status" value="1"/>
</dbReference>
<dbReference type="OrthoDB" id="5949854at2759"/>
<dbReference type="PANTHER" id="PTHR47018:SF1">
    <property type="entry name" value="TESMIN_TSO1-LIKE CXC DOMAIN-CONTAINING PROTEIN"/>
    <property type="match status" value="1"/>
</dbReference>
<gene>
    <name evidence="2" type="ORF">E2C01_024714</name>
</gene>
<reference evidence="2 3" key="1">
    <citation type="submission" date="2019-05" db="EMBL/GenBank/DDBJ databases">
        <title>Another draft genome of Portunus trituberculatus and its Hox gene families provides insights of decapod evolution.</title>
        <authorList>
            <person name="Jeong J.-H."/>
            <person name="Song I."/>
            <person name="Kim S."/>
            <person name="Choi T."/>
            <person name="Kim D."/>
            <person name="Ryu S."/>
            <person name="Kim W."/>
        </authorList>
    </citation>
    <scope>NUCLEOTIDE SEQUENCE [LARGE SCALE GENOMIC DNA]</scope>
    <source>
        <tissue evidence="2">Muscle</tissue>
    </source>
</reference>
<evidence type="ECO:0000256" key="1">
    <source>
        <dbReference type="SAM" id="MobiDB-lite"/>
    </source>
</evidence>
<evidence type="ECO:0000313" key="2">
    <source>
        <dbReference type="EMBL" id="MPC31425.1"/>
    </source>
</evidence>
<dbReference type="Proteomes" id="UP000324222">
    <property type="component" value="Unassembled WGS sequence"/>
</dbReference>
<organism evidence="2 3">
    <name type="scientific">Portunus trituberculatus</name>
    <name type="common">Swimming crab</name>
    <name type="synonym">Neptunus trituberculatus</name>
    <dbReference type="NCBI Taxonomy" id="210409"/>
    <lineage>
        <taxon>Eukaryota</taxon>
        <taxon>Metazoa</taxon>
        <taxon>Ecdysozoa</taxon>
        <taxon>Arthropoda</taxon>
        <taxon>Crustacea</taxon>
        <taxon>Multicrustacea</taxon>
        <taxon>Malacostraca</taxon>
        <taxon>Eumalacostraca</taxon>
        <taxon>Eucarida</taxon>
        <taxon>Decapoda</taxon>
        <taxon>Pleocyemata</taxon>
        <taxon>Brachyura</taxon>
        <taxon>Eubrachyura</taxon>
        <taxon>Portunoidea</taxon>
        <taxon>Portunidae</taxon>
        <taxon>Portuninae</taxon>
        <taxon>Portunus</taxon>
    </lineage>
</organism>
<sequence length="302" mass="33766">MAKNFKLLDPQQGGPTDSKRSTGGSGYQTLADNLLRFSEIDCFPKSLAMSRLDDEKRKTTSRDTEDMTPKFTRQSVDRSETLLKTCFFSDKPAGNESLRKASTFNLDRQVRKCALKLEDKSLIAKLSAGDMMAQDPLYHVKCLVSLYNKARDTKRTLDDQDDINHGIALGELVSYIDDACIDSHVASVFKLGDLTSLYSNQLKHLGTVLPGCVHSTKLKYQIMAYFPDMEEHKPGRDVLLAFNKDIGSALHKACEHDADSDGVHLARAANIVRRHMLKMKTTFSGSFDALCQKQSVPILSWH</sequence>
<comment type="caution">
    <text evidence="2">The sequence shown here is derived from an EMBL/GenBank/DDBJ whole genome shotgun (WGS) entry which is preliminary data.</text>
</comment>
<accession>A0A5B7EDI0</accession>
<keyword evidence="3" id="KW-1185">Reference proteome</keyword>
<name>A0A5B7EDI0_PORTR</name>
<dbReference type="EMBL" id="VSRR010002432">
    <property type="protein sequence ID" value="MPC31425.1"/>
    <property type="molecule type" value="Genomic_DNA"/>
</dbReference>
<proteinExistence type="predicted"/>
<evidence type="ECO:0000313" key="3">
    <source>
        <dbReference type="Proteomes" id="UP000324222"/>
    </source>
</evidence>
<dbReference type="AlphaFoldDB" id="A0A5B7EDI0"/>
<protein>
    <submittedName>
        <fullName evidence="2">Uncharacterized protein</fullName>
    </submittedName>
</protein>